<keyword evidence="1" id="KW-0732">Signal</keyword>
<evidence type="ECO:0000256" key="1">
    <source>
        <dbReference type="SAM" id="SignalP"/>
    </source>
</evidence>
<dbReference type="KEGG" id="sbd:ATN00_17885"/>
<dbReference type="OrthoDB" id="7449696at2"/>
<dbReference type="Proteomes" id="UP000056968">
    <property type="component" value="Chromosome"/>
</dbReference>
<proteinExistence type="predicted"/>
<evidence type="ECO:0000259" key="2">
    <source>
        <dbReference type="Pfam" id="PF18602"/>
    </source>
</evidence>
<dbReference type="Gene3D" id="1.10.890.40">
    <property type="match status" value="1"/>
</dbReference>
<sequence length="113" mass="12143">MKRLVALALGLAALPTTAHAMTGNQILEFCGSSSQAVAVSCQMYIVGLTDGFTLSGVRDSTPVLKLDGVTGVQQRDLVVSYLRQHPEVRHKSAAIIIWDLFKDTFGTEIIGPQ</sequence>
<feature type="signal peptide" evidence="1">
    <location>
        <begin position="1"/>
        <end position="20"/>
    </location>
</feature>
<organism evidence="3 4">
    <name type="scientific">Sphingobium baderi</name>
    <dbReference type="NCBI Taxonomy" id="1332080"/>
    <lineage>
        <taxon>Bacteria</taxon>
        <taxon>Pseudomonadati</taxon>
        <taxon>Pseudomonadota</taxon>
        <taxon>Alphaproteobacteria</taxon>
        <taxon>Sphingomonadales</taxon>
        <taxon>Sphingomonadaceae</taxon>
        <taxon>Sphingobium</taxon>
    </lineage>
</organism>
<keyword evidence="4" id="KW-1185">Reference proteome</keyword>
<feature type="domain" description="Rap1a immunity protein" evidence="2">
    <location>
        <begin position="22"/>
        <end position="105"/>
    </location>
</feature>
<protein>
    <recommendedName>
        <fullName evidence="2">Rap1a immunity protein domain-containing protein</fullName>
    </recommendedName>
</protein>
<evidence type="ECO:0000313" key="3">
    <source>
        <dbReference type="EMBL" id="ALR21881.1"/>
    </source>
</evidence>
<gene>
    <name evidence="3" type="ORF">ATN00_17885</name>
</gene>
<dbReference type="AlphaFoldDB" id="A0A0S3F2F1"/>
<reference evidence="3 4" key="1">
    <citation type="submission" date="2015-11" db="EMBL/GenBank/DDBJ databases">
        <title>A Two-component Flavoprotein Monooxygenase System MeaXY Responsible for para-Hydroxylation of 2-Methyl-6-ethylaniline and 2,6-Diethylaniline in Sphingobium baderi DE-13.</title>
        <authorList>
            <person name="Cheng M."/>
            <person name="Meng Q."/>
            <person name="Yang Y."/>
            <person name="Chu C."/>
            <person name="Yan X."/>
            <person name="He J."/>
            <person name="Li S."/>
        </authorList>
    </citation>
    <scope>NUCLEOTIDE SEQUENCE [LARGE SCALE GENOMIC DNA]</scope>
    <source>
        <strain evidence="3 4">DE-13</strain>
    </source>
</reference>
<dbReference type="STRING" id="1332080.ATN00_17885"/>
<name>A0A0S3F2F1_9SPHN</name>
<dbReference type="RefSeq" id="WP_062067207.1">
    <property type="nucleotide sequence ID" value="NZ_CP013264.1"/>
</dbReference>
<dbReference type="Pfam" id="PF18602">
    <property type="entry name" value="Rap1a"/>
    <property type="match status" value="1"/>
</dbReference>
<feature type="chain" id="PRO_5006611878" description="Rap1a immunity protein domain-containing protein" evidence="1">
    <location>
        <begin position="21"/>
        <end position="113"/>
    </location>
</feature>
<accession>A0A0S3F2F1</accession>
<evidence type="ECO:0000313" key="4">
    <source>
        <dbReference type="Proteomes" id="UP000056968"/>
    </source>
</evidence>
<dbReference type="EMBL" id="CP013264">
    <property type="protein sequence ID" value="ALR21881.1"/>
    <property type="molecule type" value="Genomic_DNA"/>
</dbReference>
<dbReference type="InterPro" id="IPR041238">
    <property type="entry name" value="Rap1a"/>
</dbReference>